<gene>
    <name evidence="3" type="ORF">GEV02_12310</name>
</gene>
<feature type="chain" id="PRO_5025583270" evidence="2">
    <location>
        <begin position="24"/>
        <end position="337"/>
    </location>
</feature>
<feature type="signal peptide" evidence="2">
    <location>
        <begin position="1"/>
        <end position="23"/>
    </location>
</feature>
<dbReference type="PROSITE" id="PS51257">
    <property type="entry name" value="PROKAR_LIPOPROTEIN"/>
    <property type="match status" value="1"/>
</dbReference>
<sequence>MSYASKSLNTLLAWAVACGAAIAAPAAAPVSPITTEAEQAFWWGDFAALERQNALLRQPGHIAADGGSDVEMFRVGLNRVIDNHVADREPYLRELEALTLQWATEHPQSALAHVLYADVLVSHAWSYRGNGYAKDVPPQAYEEFQTYLQRAAEYLLAHADVALTDSYAHNILVRIGMGLGWSAAQQRATAEDGLKRNPEDFGLYFSVLSTMLPKWGGDSRSLDKYIRQVTSQTKATYGTGMYARLYSYAAENQYGHALFEDSGADWPTMKRSYEDMQARFPDSPARRNRYAYMACLAKDTQTLRSQLEELGPRVDASKWGPNPQRSLEGCQRLAAKS</sequence>
<keyword evidence="4" id="KW-1185">Reference proteome</keyword>
<dbReference type="EMBL" id="WHUG01000004">
    <property type="protein sequence ID" value="MQA38940.1"/>
    <property type="molecule type" value="Genomic_DNA"/>
</dbReference>
<keyword evidence="2" id="KW-0732">Signal</keyword>
<reference evidence="3 4" key="1">
    <citation type="submission" date="2019-10" db="EMBL/GenBank/DDBJ databases">
        <title>Two novel species isolated from a subtropical stream in China.</title>
        <authorList>
            <person name="Lu H."/>
        </authorList>
    </citation>
    <scope>NUCLEOTIDE SEQUENCE [LARGE SCALE GENOMIC DNA]</scope>
    <source>
        <strain evidence="3 4">FT29W</strain>
    </source>
</reference>
<organism evidence="3 4">
    <name type="scientific">Rugamonas aquatica</name>
    <dbReference type="NCBI Taxonomy" id="2743357"/>
    <lineage>
        <taxon>Bacteria</taxon>
        <taxon>Pseudomonadati</taxon>
        <taxon>Pseudomonadota</taxon>
        <taxon>Betaproteobacteria</taxon>
        <taxon>Burkholderiales</taxon>
        <taxon>Oxalobacteraceae</taxon>
        <taxon>Telluria group</taxon>
        <taxon>Rugamonas</taxon>
    </lineage>
</organism>
<protein>
    <submittedName>
        <fullName evidence="3">DUF4034 domain-containing protein</fullName>
    </submittedName>
</protein>
<dbReference type="Proteomes" id="UP000440498">
    <property type="component" value="Unassembled WGS sequence"/>
</dbReference>
<evidence type="ECO:0000313" key="4">
    <source>
        <dbReference type="Proteomes" id="UP000440498"/>
    </source>
</evidence>
<dbReference type="AlphaFoldDB" id="A0A6A7N1Y8"/>
<evidence type="ECO:0000256" key="1">
    <source>
        <dbReference type="SAM" id="MobiDB-lite"/>
    </source>
</evidence>
<evidence type="ECO:0000313" key="3">
    <source>
        <dbReference type="EMBL" id="MQA38940.1"/>
    </source>
</evidence>
<dbReference type="RefSeq" id="WP_152838261.1">
    <property type="nucleotide sequence ID" value="NZ_WHUG01000004.1"/>
</dbReference>
<evidence type="ECO:0000256" key="2">
    <source>
        <dbReference type="SAM" id="SignalP"/>
    </source>
</evidence>
<comment type="caution">
    <text evidence="3">The sequence shown here is derived from an EMBL/GenBank/DDBJ whole genome shotgun (WGS) entry which is preliminary data.</text>
</comment>
<proteinExistence type="predicted"/>
<name>A0A6A7N1Y8_9BURK</name>
<accession>A0A6A7N1Y8</accession>
<feature type="region of interest" description="Disordered" evidence="1">
    <location>
        <begin position="313"/>
        <end position="337"/>
    </location>
</feature>